<feature type="transmembrane region" description="Helical" evidence="1">
    <location>
        <begin position="219"/>
        <end position="241"/>
    </location>
</feature>
<feature type="transmembrane region" description="Helical" evidence="1">
    <location>
        <begin position="100"/>
        <end position="122"/>
    </location>
</feature>
<protein>
    <submittedName>
        <fullName evidence="2">Uncharacterized protein</fullName>
    </submittedName>
</protein>
<feature type="transmembrane region" description="Helical" evidence="1">
    <location>
        <begin position="247"/>
        <end position="266"/>
    </location>
</feature>
<feature type="transmembrane region" description="Helical" evidence="1">
    <location>
        <begin position="415"/>
        <end position="433"/>
    </location>
</feature>
<feature type="transmembrane region" description="Helical" evidence="1">
    <location>
        <begin position="389"/>
        <end position="408"/>
    </location>
</feature>
<gene>
    <name evidence="2" type="ORF">D3230_10980</name>
</gene>
<accession>A0ABS1SKJ3</accession>
<proteinExistence type="predicted"/>
<name>A0ABS1SKJ3_9MICO</name>
<dbReference type="Proteomes" id="UP001645859">
    <property type="component" value="Unassembled WGS sequence"/>
</dbReference>
<keyword evidence="1" id="KW-0812">Transmembrane</keyword>
<organism evidence="2 3">
    <name type="scientific">Leucobacter chromiireducens subsp. solipictus</name>
    <dbReference type="NCBI Taxonomy" id="398235"/>
    <lineage>
        <taxon>Bacteria</taxon>
        <taxon>Bacillati</taxon>
        <taxon>Actinomycetota</taxon>
        <taxon>Actinomycetes</taxon>
        <taxon>Micrococcales</taxon>
        <taxon>Microbacteriaceae</taxon>
        <taxon>Leucobacter</taxon>
    </lineage>
</organism>
<sequence length="662" mass="69590">MAWIAFAAPVLAGLLIIVALGVPSAWALRLRGMAVPLVAVPAAFAVIAVSSVVASIAGVRWSLLPALALALLLAVVLRLLRRWIGAPAGPRAGRTQRGELWLGLAAAAIGGAVIAISLAAGLRTPGAISQTFDANFHLNTVRYILDSGSASPFTMELTTPGTPGFYPALWHGFVALIVQLSGASVPLATNAALFVTSAVIWPVGAVALGRAIAGPSTRVMVISGALAAAFPNFPLFLAGYGVIYPNLFALALLPYLLVAGLQLLNLGPARRAIPLARGTRWLLFVGALGAAALAHPNIIHAVLAWGAIPVLFVVWRGLRGGTVPGPDGARALPPTPLALRRVGAVLGLLVLAAAIPAAWILGQTYDNAWQGFYGPRSAALQLIGGTPHLAGHAWTVALIVLLGALLAWRSRTVRWLLGSAAALAFLYWVSDGFPSNDWRTAIVGPWYNDPRRLASLVPFGALPLAVLGASAAWAMLRPGLRRFASMGSARPRLAHRMLTTFAVLFLLAAGQAGTFSAMQSLRDGYDTHDAILLDDDERTLLERLGEDVPEGETIANSPLNGGSLGYAIADRPVLFPHTNGTYDPRAYTLVTKLTSDPAAACAASAELGVEYVLDFGTDYVFENAAKVWPQFDQLKHLDRSPLLTEVDREGDAALYRITGCAE</sequence>
<dbReference type="EMBL" id="QYAC01000005">
    <property type="protein sequence ID" value="MBL3679803.1"/>
    <property type="molecule type" value="Genomic_DNA"/>
</dbReference>
<keyword evidence="1" id="KW-1133">Transmembrane helix</keyword>
<evidence type="ECO:0000256" key="1">
    <source>
        <dbReference type="SAM" id="Phobius"/>
    </source>
</evidence>
<feature type="transmembrane region" description="Helical" evidence="1">
    <location>
        <begin position="301"/>
        <end position="318"/>
    </location>
</feature>
<dbReference type="InterPro" id="IPR046671">
    <property type="entry name" value="DUF6541"/>
</dbReference>
<feature type="transmembrane region" description="Helical" evidence="1">
    <location>
        <begin position="453"/>
        <end position="476"/>
    </location>
</feature>
<keyword evidence="3" id="KW-1185">Reference proteome</keyword>
<feature type="transmembrane region" description="Helical" evidence="1">
    <location>
        <begin position="338"/>
        <end position="361"/>
    </location>
</feature>
<feature type="transmembrane region" description="Helical" evidence="1">
    <location>
        <begin position="278"/>
        <end position="295"/>
    </location>
</feature>
<comment type="caution">
    <text evidence="2">The sequence shown here is derived from an EMBL/GenBank/DDBJ whole genome shotgun (WGS) entry which is preliminary data.</text>
</comment>
<evidence type="ECO:0000313" key="2">
    <source>
        <dbReference type="EMBL" id="MBL3679803.1"/>
    </source>
</evidence>
<reference evidence="2 3" key="1">
    <citation type="submission" date="2018-09" db="EMBL/GenBank/DDBJ databases">
        <title>Comparative genomics of Leucobacter spp.</title>
        <authorList>
            <person name="Reis A.C."/>
            <person name="Kolvenbach B.A."/>
            <person name="Corvini P.F.X."/>
            <person name="Nunes O.C."/>
        </authorList>
    </citation>
    <scope>NUCLEOTIDE SEQUENCE [LARGE SCALE GENOMIC DNA]</scope>
    <source>
        <strain evidence="2 3">TAN 31504</strain>
    </source>
</reference>
<feature type="transmembrane region" description="Helical" evidence="1">
    <location>
        <begin position="35"/>
        <end position="57"/>
    </location>
</feature>
<feature type="transmembrane region" description="Helical" evidence="1">
    <location>
        <begin position="191"/>
        <end position="212"/>
    </location>
</feature>
<evidence type="ECO:0000313" key="3">
    <source>
        <dbReference type="Proteomes" id="UP001645859"/>
    </source>
</evidence>
<feature type="transmembrane region" description="Helical" evidence="1">
    <location>
        <begin position="6"/>
        <end position="28"/>
    </location>
</feature>
<feature type="transmembrane region" description="Helical" evidence="1">
    <location>
        <begin position="63"/>
        <end position="80"/>
    </location>
</feature>
<dbReference type="RefSeq" id="WP_202345072.1">
    <property type="nucleotide sequence ID" value="NZ_BAAAPI010000003.1"/>
</dbReference>
<feature type="transmembrane region" description="Helical" evidence="1">
    <location>
        <begin position="497"/>
        <end position="518"/>
    </location>
</feature>
<keyword evidence="1" id="KW-0472">Membrane</keyword>
<dbReference type="Pfam" id="PF20176">
    <property type="entry name" value="DUF6541"/>
    <property type="match status" value="1"/>
</dbReference>